<protein>
    <submittedName>
        <fullName evidence="2">Uncharacterized protein</fullName>
    </submittedName>
</protein>
<evidence type="ECO:0000313" key="2">
    <source>
        <dbReference type="EMBL" id="PVI07462.1"/>
    </source>
</evidence>
<feature type="compositionally biased region" description="Basic residues" evidence="1">
    <location>
        <begin position="271"/>
        <end position="280"/>
    </location>
</feature>
<evidence type="ECO:0000313" key="3">
    <source>
        <dbReference type="Proteomes" id="UP000244855"/>
    </source>
</evidence>
<name>A0A2V1EBC6_9PLEO</name>
<keyword evidence="3" id="KW-1185">Reference proteome</keyword>
<dbReference type="EMBL" id="KZ805304">
    <property type="protein sequence ID" value="PVI07462.1"/>
    <property type="molecule type" value="Genomic_DNA"/>
</dbReference>
<gene>
    <name evidence="2" type="ORF">DM02DRAFT_648946</name>
</gene>
<organism evidence="2 3">
    <name type="scientific">Periconia macrospinosa</name>
    <dbReference type="NCBI Taxonomy" id="97972"/>
    <lineage>
        <taxon>Eukaryota</taxon>
        <taxon>Fungi</taxon>
        <taxon>Dikarya</taxon>
        <taxon>Ascomycota</taxon>
        <taxon>Pezizomycotina</taxon>
        <taxon>Dothideomycetes</taxon>
        <taxon>Pleosporomycetidae</taxon>
        <taxon>Pleosporales</taxon>
        <taxon>Massarineae</taxon>
        <taxon>Periconiaceae</taxon>
        <taxon>Periconia</taxon>
    </lineage>
</organism>
<accession>A0A2V1EBC6</accession>
<evidence type="ECO:0000256" key="1">
    <source>
        <dbReference type="SAM" id="MobiDB-lite"/>
    </source>
</evidence>
<feature type="region of interest" description="Disordered" evidence="1">
    <location>
        <begin position="260"/>
        <end position="280"/>
    </location>
</feature>
<sequence>MATPPPAGKTEAKLLLRTLPLEYEFRKDTYGEQVGTEVNDKSRDGTSWLKLGANVTTAMALNEVAASQGRGFFLHLPSRETNSRFAGKGRNPPAPGPLYPNLVYMDYAWAGNSRERFAATPQRARYLVSNALMNPPLGNTPLHSIQYARHKNVPLYMTPRPSLIILQIESFYVVPSTEAVEALRLKSKADGRLPGLRAAWDGDHRHLEPYRCNDVESLYSRILELCSRPTATMTAEELHRILPRPPPWHDGTPLGTVEVVKDNASGPSSKRGARYTRGKR</sequence>
<dbReference type="Proteomes" id="UP000244855">
    <property type="component" value="Unassembled WGS sequence"/>
</dbReference>
<proteinExistence type="predicted"/>
<dbReference type="AlphaFoldDB" id="A0A2V1EBC6"/>
<dbReference type="OrthoDB" id="3693960at2759"/>
<reference evidence="2 3" key="1">
    <citation type="journal article" date="2018" name="Sci. Rep.">
        <title>Comparative genomics provides insights into the lifestyle and reveals functional heterogeneity of dark septate endophytic fungi.</title>
        <authorList>
            <person name="Knapp D.G."/>
            <person name="Nemeth J.B."/>
            <person name="Barry K."/>
            <person name="Hainaut M."/>
            <person name="Henrissat B."/>
            <person name="Johnson J."/>
            <person name="Kuo A."/>
            <person name="Lim J.H.P."/>
            <person name="Lipzen A."/>
            <person name="Nolan M."/>
            <person name="Ohm R.A."/>
            <person name="Tamas L."/>
            <person name="Grigoriev I.V."/>
            <person name="Spatafora J.W."/>
            <person name="Nagy L.G."/>
            <person name="Kovacs G.M."/>
        </authorList>
    </citation>
    <scope>NUCLEOTIDE SEQUENCE [LARGE SCALE GENOMIC DNA]</scope>
    <source>
        <strain evidence="2 3">DSE2036</strain>
    </source>
</reference>